<feature type="region of interest" description="Disordered" evidence="2">
    <location>
        <begin position="1165"/>
        <end position="1197"/>
    </location>
</feature>
<comment type="caution">
    <text evidence="3">The sequence shown here is derived from an EMBL/GenBank/DDBJ whole genome shotgun (WGS) entry which is preliminary data.</text>
</comment>
<organism evidence="3 4">
    <name type="scientific">Tritrichomonas musculus</name>
    <dbReference type="NCBI Taxonomy" id="1915356"/>
    <lineage>
        <taxon>Eukaryota</taxon>
        <taxon>Metamonada</taxon>
        <taxon>Parabasalia</taxon>
        <taxon>Tritrichomonadida</taxon>
        <taxon>Tritrichomonadidae</taxon>
        <taxon>Tritrichomonas</taxon>
    </lineage>
</organism>
<feature type="compositionally biased region" description="Acidic residues" evidence="2">
    <location>
        <begin position="18"/>
        <end position="39"/>
    </location>
</feature>
<feature type="region of interest" description="Disordered" evidence="2">
    <location>
        <begin position="1245"/>
        <end position="1275"/>
    </location>
</feature>
<name>A0ABR2JD62_9EUKA</name>
<evidence type="ECO:0000313" key="4">
    <source>
        <dbReference type="Proteomes" id="UP001470230"/>
    </source>
</evidence>
<feature type="region of interest" description="Disordered" evidence="2">
    <location>
        <begin position="1"/>
        <end position="131"/>
    </location>
</feature>
<feature type="compositionally biased region" description="Low complexity" evidence="2">
    <location>
        <begin position="1178"/>
        <end position="1197"/>
    </location>
</feature>
<feature type="compositionally biased region" description="Low complexity" evidence="2">
    <location>
        <begin position="1245"/>
        <end position="1257"/>
    </location>
</feature>
<feature type="coiled-coil region" evidence="1">
    <location>
        <begin position="996"/>
        <end position="1065"/>
    </location>
</feature>
<reference evidence="3 4" key="1">
    <citation type="submission" date="2024-04" db="EMBL/GenBank/DDBJ databases">
        <title>Tritrichomonas musculus Genome.</title>
        <authorList>
            <person name="Alves-Ferreira E."/>
            <person name="Grigg M."/>
            <person name="Lorenzi H."/>
            <person name="Galac M."/>
        </authorList>
    </citation>
    <scope>NUCLEOTIDE SEQUENCE [LARGE SCALE GENOMIC DNA]</scope>
    <source>
        <strain evidence="3 4">EAF2021</strain>
    </source>
</reference>
<dbReference type="EMBL" id="JAPFFF010000012">
    <property type="protein sequence ID" value="KAK8875691.1"/>
    <property type="molecule type" value="Genomic_DNA"/>
</dbReference>
<feature type="compositionally biased region" description="Basic and acidic residues" evidence="2">
    <location>
        <begin position="1258"/>
        <end position="1275"/>
    </location>
</feature>
<keyword evidence="1" id="KW-0175">Coiled coil</keyword>
<accession>A0ABR2JD62</accession>
<protein>
    <submittedName>
        <fullName evidence="3">Uncharacterized protein</fullName>
    </submittedName>
</protein>
<evidence type="ECO:0000256" key="2">
    <source>
        <dbReference type="SAM" id="MobiDB-lite"/>
    </source>
</evidence>
<keyword evidence="4" id="KW-1185">Reference proteome</keyword>
<evidence type="ECO:0000313" key="3">
    <source>
        <dbReference type="EMBL" id="KAK8875691.1"/>
    </source>
</evidence>
<gene>
    <name evidence="3" type="ORF">M9Y10_005866</name>
</gene>
<feature type="compositionally biased region" description="Polar residues" evidence="2">
    <location>
        <begin position="88"/>
        <end position="97"/>
    </location>
</feature>
<sequence>MSSFSQNRRRKNAKSDINEIDEENANNEEEEDMNDEDGDSSSSKEYDTFDGSPEPRRGKRRKNNQGESGESETLKRSSGRMRRHPKANENQTESDNSTRIKKKNMTSTQSETEKSEDLTSPIRNSTPTESTKKSRAKRLLLLLGELKSSIIQLECEFESPSLAAFIIEDFLLSNQNSIDSIIRCFSSFYDEYKHFLKALSLKSSLNELYEYTRSLEIEILAIKEDDTNLPIIQEFISKIEKIRSPITTLEPFNNLVINIRALLQSIPKDNPLFHIITKIFEKLIPLAQLLNTLNITNHIIHVIGQVQESFETLSIKIPEYNNIELQPYEPAIFPTYQPNPYFVDHCLELVSELEREGIIMTSTEIIADNKSLIKIVAPNIQKELNTIHDNLVIIANETSDESLKSTSDDISQKPASIVQLFMLEKKLKLDNVRNPSAARTEALCVLNRFRILHSLFLILESEKLISYSNAVHLTYFRTFAAELAHEDMLSNQSLLTSIDYDILVKIALQTTQKVNPDFIDQRIQFKIWLYMSSVDVFNFGFGKPDDSFHTYLQWFTFFTTIQAETDKKDYIISEMSKLPPLSEYKEKVLSFLTEEEFEIPNVSMVVHLQLIFQAELSDTCINYQSSLINQLRTTCYLKQYRKMLQSAIDDGFITVPEGFSMNDDIRSFNEHHWDLSFNDILPFLYNLSDLLPPLSPSTVDLHKCFARLHSGYISYENVARFGEMCLKYSTEFSDPANFVLTIEKFSHYALYLDFHDQLVMAHALASDPPFSMTRNVNLQILCRTIANQLLMLNTASVFEATKSKEIAVECGLLRIIANAVNPALLVNPQIREKLIHCLHNINGFFESPTYGMRGILNQVRINFALNRIENDEINPFMDKAIAVFNKIEPSIQMNQDIIDHYFDLLSILDQIKEKFPDEEDQCDFIMNNIKLVAIISQLKEECLTAGNGEHSFNCIFPVSIKDKMGEKVPIMSSVQPLLISKNHFPFPDKPLNISQQNRLIRLFQSLQEERQKLVEDVSLLQQLSEKRLRLQEKVAQLFEERKRHIDDFNSNRKEMEKLYAQMAERKLQNEQRSHSLVVEGAKISPEEVKIVIEQKQKVSNAIRERIKLIETQLACFESSLKDSNEDVLNIEKEIIDIRIQKSIVHQKNKISIEMKKAAEIEEEKMISEADAARPSPLPSDTTASDSSSSSAESAQLDPSLHSAIPSWLHVSEKVFTKIEKEINTLNKTTEEAGSLSKKYLERNSSNMKSAMADSSAADVDHNSNDNDQPNEKPEVDKLYEEIKAMKKKRDDLYTFITKTKKAIDDLLSNL</sequence>
<dbReference type="Proteomes" id="UP001470230">
    <property type="component" value="Unassembled WGS sequence"/>
</dbReference>
<evidence type="ECO:0000256" key="1">
    <source>
        <dbReference type="SAM" id="Coils"/>
    </source>
</evidence>
<proteinExistence type="predicted"/>